<organism evidence="4 5">
    <name type="scientific">Rubripirellula lacrimiformis</name>
    <dbReference type="NCBI Taxonomy" id="1930273"/>
    <lineage>
        <taxon>Bacteria</taxon>
        <taxon>Pseudomonadati</taxon>
        <taxon>Planctomycetota</taxon>
        <taxon>Planctomycetia</taxon>
        <taxon>Pirellulales</taxon>
        <taxon>Pirellulaceae</taxon>
        <taxon>Rubripirellula</taxon>
    </lineage>
</organism>
<dbReference type="RefSeq" id="WP_145174404.1">
    <property type="nucleotide sequence ID" value="NZ_CP036525.1"/>
</dbReference>
<dbReference type="OrthoDB" id="276771at2"/>
<dbReference type="Proteomes" id="UP000318538">
    <property type="component" value="Chromosome"/>
</dbReference>
<name>A0A517NIM7_9BACT</name>
<keyword evidence="5" id="KW-1185">Reference proteome</keyword>
<reference evidence="4 5" key="1">
    <citation type="submission" date="2019-02" db="EMBL/GenBank/DDBJ databases">
        <title>Deep-cultivation of Planctomycetes and their phenomic and genomic characterization uncovers novel biology.</title>
        <authorList>
            <person name="Wiegand S."/>
            <person name="Jogler M."/>
            <person name="Boedeker C."/>
            <person name="Pinto D."/>
            <person name="Vollmers J."/>
            <person name="Rivas-Marin E."/>
            <person name="Kohn T."/>
            <person name="Peeters S.H."/>
            <person name="Heuer A."/>
            <person name="Rast P."/>
            <person name="Oberbeckmann S."/>
            <person name="Bunk B."/>
            <person name="Jeske O."/>
            <person name="Meyerdierks A."/>
            <person name="Storesund J.E."/>
            <person name="Kallscheuer N."/>
            <person name="Luecker S."/>
            <person name="Lage O.M."/>
            <person name="Pohl T."/>
            <person name="Merkel B.J."/>
            <person name="Hornburger P."/>
            <person name="Mueller R.-W."/>
            <person name="Bruemmer F."/>
            <person name="Labrenz M."/>
            <person name="Spormann A.M."/>
            <person name="Op den Camp H."/>
            <person name="Overmann J."/>
            <person name="Amann R."/>
            <person name="Jetten M.S.M."/>
            <person name="Mascher T."/>
            <person name="Medema M.H."/>
            <person name="Devos D.P."/>
            <person name="Kaster A.-K."/>
            <person name="Ovreas L."/>
            <person name="Rohde M."/>
            <person name="Galperin M.Y."/>
            <person name="Jogler C."/>
        </authorList>
    </citation>
    <scope>NUCLEOTIDE SEQUENCE [LARGE SCALE GENOMIC DNA]</scope>
    <source>
        <strain evidence="4 5">K22_7</strain>
    </source>
</reference>
<feature type="compositionally biased region" description="Low complexity" evidence="2">
    <location>
        <begin position="94"/>
        <end position="108"/>
    </location>
</feature>
<dbReference type="AlphaFoldDB" id="A0A517NIM7"/>
<dbReference type="KEGG" id="rlc:K227x_54140"/>
<evidence type="ECO:0000313" key="5">
    <source>
        <dbReference type="Proteomes" id="UP000318538"/>
    </source>
</evidence>
<evidence type="ECO:0000313" key="4">
    <source>
        <dbReference type="EMBL" id="QDT06990.1"/>
    </source>
</evidence>
<protein>
    <submittedName>
        <fullName evidence="4">Bacterial type II and III secretion system protein</fullName>
    </submittedName>
</protein>
<evidence type="ECO:0000256" key="1">
    <source>
        <dbReference type="RuleBase" id="RU004003"/>
    </source>
</evidence>
<dbReference type="PRINTS" id="PR00811">
    <property type="entry name" value="BCTERIALGSPD"/>
</dbReference>
<proteinExistence type="inferred from homology"/>
<comment type="similarity">
    <text evidence="1">Belongs to the bacterial secretin family.</text>
</comment>
<evidence type="ECO:0000256" key="2">
    <source>
        <dbReference type="SAM" id="MobiDB-lite"/>
    </source>
</evidence>
<gene>
    <name evidence="4" type="ORF">K227x_54140</name>
</gene>
<dbReference type="Pfam" id="PF00263">
    <property type="entry name" value="Secretin"/>
    <property type="match status" value="1"/>
</dbReference>
<dbReference type="InterPro" id="IPR004846">
    <property type="entry name" value="T2SS/T3SS_dom"/>
</dbReference>
<accession>A0A517NIM7</accession>
<dbReference type="GO" id="GO:0009306">
    <property type="term" value="P:protein secretion"/>
    <property type="evidence" value="ECO:0007669"/>
    <property type="project" value="InterPro"/>
</dbReference>
<evidence type="ECO:0000259" key="3">
    <source>
        <dbReference type="Pfam" id="PF00263"/>
    </source>
</evidence>
<feature type="domain" description="Type II/III secretion system secretin-like" evidence="3">
    <location>
        <begin position="218"/>
        <end position="391"/>
    </location>
</feature>
<sequence length="395" mass="43026">MVSKPFPQRTDSIAIGWSFLLCLTGAFEHPTHKGIPMATKYTFLIALAVMTIQAPSLCAQLTITNPGTPAAKPEARRGNPSQPLSVEQVSHVLPSSMRSPISSESNISGTPQTGLGTSTDPLFDFQPASQTSPDALRQIRIRVRYLMVGMEERKQIYKSLGKDKLRHISNASRLTGEQDSLRSGMAVNTSVQRVVSPSSATTSVLDPTDLESVIHLAKQSNASEVQNAPSIFVLDGTEAEMNDLSQRPFVVDLVGQEKEPNIQVFDVGTRLRVHARIVPGESPQSPAGKIHLGAELNCSRIQNVITEQLFGLADEPVEVQVPQYMTKTVNVAEAVAAGYALLIDPHHRSTRQIQSNVPMPMVGRIPYLGQNFTSTESVNVEQYLLVILEPSEVSR</sequence>
<dbReference type="EMBL" id="CP036525">
    <property type="protein sequence ID" value="QDT06990.1"/>
    <property type="molecule type" value="Genomic_DNA"/>
</dbReference>
<feature type="compositionally biased region" description="Polar residues" evidence="2">
    <location>
        <begin position="79"/>
        <end position="88"/>
    </location>
</feature>
<dbReference type="InterPro" id="IPR001775">
    <property type="entry name" value="GspD/PilQ"/>
</dbReference>
<feature type="compositionally biased region" description="Polar residues" evidence="2">
    <location>
        <begin position="109"/>
        <end position="120"/>
    </location>
</feature>
<feature type="region of interest" description="Disordered" evidence="2">
    <location>
        <begin position="68"/>
        <end position="120"/>
    </location>
</feature>